<evidence type="ECO:0000256" key="1">
    <source>
        <dbReference type="SAM" id="Phobius"/>
    </source>
</evidence>
<keyword evidence="1" id="KW-0472">Membrane</keyword>
<evidence type="ECO:0000313" key="3">
    <source>
        <dbReference type="Proteomes" id="UP000294003"/>
    </source>
</evidence>
<organism evidence="2 3">
    <name type="scientific">Monosporascus cannonballus</name>
    <dbReference type="NCBI Taxonomy" id="155416"/>
    <lineage>
        <taxon>Eukaryota</taxon>
        <taxon>Fungi</taxon>
        <taxon>Dikarya</taxon>
        <taxon>Ascomycota</taxon>
        <taxon>Pezizomycotina</taxon>
        <taxon>Sordariomycetes</taxon>
        <taxon>Xylariomycetidae</taxon>
        <taxon>Xylariales</taxon>
        <taxon>Xylariales incertae sedis</taxon>
        <taxon>Monosporascus</taxon>
    </lineage>
</organism>
<evidence type="ECO:0000313" key="2">
    <source>
        <dbReference type="EMBL" id="RYO91775.1"/>
    </source>
</evidence>
<keyword evidence="1" id="KW-0812">Transmembrane</keyword>
<dbReference type="SUPFAM" id="SSF48264">
    <property type="entry name" value="Cytochrome P450"/>
    <property type="match status" value="1"/>
</dbReference>
<comment type="caution">
    <text evidence="2">The sequence shown here is derived from an EMBL/GenBank/DDBJ whole genome shotgun (WGS) entry which is preliminary data.</text>
</comment>
<dbReference type="Proteomes" id="UP000294003">
    <property type="component" value="Unassembled WGS sequence"/>
</dbReference>
<sequence>MSSFVDIILVTAKNGALFLVTYCLVLWGYRLFLHPLSKYPGPLLAKLSDAYAGYFVLRQKLHLQTSKSHMKYDIYLNDRVAKSFVYDLTRQANGTVNVFNAIDKDVHRRKRRLVGRAITE</sequence>
<dbReference type="InterPro" id="IPR036396">
    <property type="entry name" value="Cyt_P450_sf"/>
</dbReference>
<proteinExistence type="predicted"/>
<evidence type="ECO:0008006" key="4">
    <source>
        <dbReference type="Google" id="ProtNLM"/>
    </source>
</evidence>
<reference evidence="2 3" key="1">
    <citation type="submission" date="2018-06" db="EMBL/GenBank/DDBJ databases">
        <title>Complete Genomes of Monosporascus.</title>
        <authorList>
            <person name="Robinson A.J."/>
            <person name="Natvig D.O."/>
        </authorList>
    </citation>
    <scope>NUCLEOTIDE SEQUENCE [LARGE SCALE GENOMIC DNA]</scope>
    <source>
        <strain evidence="2 3">CBS 609.92</strain>
    </source>
</reference>
<gene>
    <name evidence="2" type="ORF">DL762_001994</name>
</gene>
<keyword evidence="3" id="KW-1185">Reference proteome</keyword>
<keyword evidence="1" id="KW-1133">Transmembrane helix</keyword>
<feature type="transmembrane region" description="Helical" evidence="1">
    <location>
        <begin position="7"/>
        <end position="27"/>
    </location>
</feature>
<name>A0ABY0HER3_9PEZI</name>
<dbReference type="EMBL" id="QJNS01000036">
    <property type="protein sequence ID" value="RYO91775.1"/>
    <property type="molecule type" value="Genomic_DNA"/>
</dbReference>
<accession>A0ABY0HER3</accession>
<protein>
    <recommendedName>
        <fullName evidence="4">Cytochrome P450</fullName>
    </recommendedName>
</protein>